<dbReference type="PROSITE" id="PS50004">
    <property type="entry name" value="C2"/>
    <property type="match status" value="1"/>
</dbReference>
<keyword evidence="2" id="KW-0106">Calcium</keyword>
<dbReference type="Gene3D" id="2.60.40.150">
    <property type="entry name" value="C2 domain"/>
    <property type="match status" value="1"/>
</dbReference>
<dbReference type="EMBL" id="HBKP01004917">
    <property type="protein sequence ID" value="CAE2206598.1"/>
    <property type="molecule type" value="Transcribed_RNA"/>
</dbReference>
<keyword evidence="1" id="KW-0479">Metal-binding</keyword>
<gene>
    <name evidence="4" type="ORF">VSP0166_LOCUS3541</name>
</gene>
<dbReference type="CDD" id="cd00030">
    <property type="entry name" value="C2"/>
    <property type="match status" value="1"/>
</dbReference>
<accession>A0A7S4HR78</accession>
<organism evidence="4">
    <name type="scientific">Vannella robusta</name>
    <dbReference type="NCBI Taxonomy" id="1487602"/>
    <lineage>
        <taxon>Eukaryota</taxon>
        <taxon>Amoebozoa</taxon>
        <taxon>Discosea</taxon>
        <taxon>Flabellinia</taxon>
        <taxon>Vannellidae</taxon>
        <taxon>Vannella</taxon>
    </lineage>
</organism>
<protein>
    <recommendedName>
        <fullName evidence="3">C2 domain-containing protein</fullName>
    </recommendedName>
</protein>
<name>A0A7S4HR78_9EUKA</name>
<dbReference type="GO" id="GO:0005509">
    <property type="term" value="F:calcium ion binding"/>
    <property type="evidence" value="ECO:0007669"/>
    <property type="project" value="TreeGrafter"/>
</dbReference>
<dbReference type="PANTHER" id="PTHR45911:SF4">
    <property type="entry name" value="MULTIPLE C2 AND TRANSMEMBRANE DOMAIN-CONTAINING PROTEIN"/>
    <property type="match status" value="1"/>
</dbReference>
<dbReference type="GO" id="GO:0016020">
    <property type="term" value="C:membrane"/>
    <property type="evidence" value="ECO:0007669"/>
    <property type="project" value="TreeGrafter"/>
</dbReference>
<dbReference type="SUPFAM" id="SSF49562">
    <property type="entry name" value="C2 domain (Calcium/lipid-binding domain, CaLB)"/>
    <property type="match status" value="1"/>
</dbReference>
<dbReference type="InterPro" id="IPR000008">
    <property type="entry name" value="C2_dom"/>
</dbReference>
<sequence length="312" mass="35970">MTKDTFSLTNQKVLEHLHGLFEQEVDEISNLEKNSILKFFTNNVNTTFYIVILWYNRWGSILFEQEYRLKFKADHLIGIFPSIYLVGEEQYVSDGCHKGYVFLCQGECKEDQDVVACICHSADDKNAQHLKYKLNCPMLLAFEFSREFDVGEQSYNPDTEYKVTNISEEFKVSKRHSKPRIDPAHLPDCPKSFTVVVHSGSNLMPADDDGKSDPFVVLEYDGDKKKTDFCKNTLNPEWDKKNEFTFKVRDCSVYTLYVTVNDRDKFRDDFMGKAEINLSVMNPLKKSKIDLPLQHDKASAGYVSLSCSFSGK</sequence>
<dbReference type="AlphaFoldDB" id="A0A7S4HR78"/>
<dbReference type="InterPro" id="IPR035892">
    <property type="entry name" value="C2_domain_sf"/>
</dbReference>
<evidence type="ECO:0000259" key="3">
    <source>
        <dbReference type="PROSITE" id="PS50004"/>
    </source>
</evidence>
<dbReference type="Pfam" id="PF00168">
    <property type="entry name" value="C2"/>
    <property type="match status" value="1"/>
</dbReference>
<reference evidence="4" key="1">
    <citation type="submission" date="2021-01" db="EMBL/GenBank/DDBJ databases">
        <authorList>
            <person name="Corre E."/>
            <person name="Pelletier E."/>
            <person name="Niang G."/>
            <person name="Scheremetjew M."/>
            <person name="Finn R."/>
            <person name="Kale V."/>
            <person name="Holt S."/>
            <person name="Cochrane G."/>
            <person name="Meng A."/>
            <person name="Brown T."/>
            <person name="Cohen L."/>
        </authorList>
    </citation>
    <scope>NUCLEOTIDE SEQUENCE</scope>
    <source>
        <strain evidence="4">DIVA3 518/3/11/1/6</strain>
    </source>
</reference>
<feature type="domain" description="C2" evidence="3">
    <location>
        <begin position="175"/>
        <end position="293"/>
    </location>
</feature>
<evidence type="ECO:0000256" key="2">
    <source>
        <dbReference type="ARBA" id="ARBA00022837"/>
    </source>
</evidence>
<evidence type="ECO:0000313" key="4">
    <source>
        <dbReference type="EMBL" id="CAE2206598.1"/>
    </source>
</evidence>
<dbReference type="SMART" id="SM00239">
    <property type="entry name" value="C2"/>
    <property type="match status" value="1"/>
</dbReference>
<evidence type="ECO:0000256" key="1">
    <source>
        <dbReference type="ARBA" id="ARBA00022723"/>
    </source>
</evidence>
<proteinExistence type="predicted"/>
<dbReference type="PANTHER" id="PTHR45911">
    <property type="entry name" value="C2 DOMAIN-CONTAINING PROTEIN"/>
    <property type="match status" value="1"/>
</dbReference>